<dbReference type="PANTHER" id="PTHR34138:SF1">
    <property type="entry name" value="CELL SHAPE-DETERMINING PROTEIN MREC"/>
    <property type="match status" value="1"/>
</dbReference>
<feature type="domain" description="Rod shape-determining protein MreC beta-barrel core" evidence="5">
    <location>
        <begin position="121"/>
        <end position="266"/>
    </location>
</feature>
<keyword evidence="3" id="KW-0133">Cell shape</keyword>
<dbReference type="InterPro" id="IPR042177">
    <property type="entry name" value="Cell/Rod_1"/>
</dbReference>
<dbReference type="PANTHER" id="PTHR34138">
    <property type="entry name" value="CELL SHAPE-DETERMINING PROTEIN MREC"/>
    <property type="match status" value="1"/>
</dbReference>
<name>A0A6J7DHI2_9ZZZZ</name>
<evidence type="ECO:0000256" key="1">
    <source>
        <dbReference type="ARBA" id="ARBA00009369"/>
    </source>
</evidence>
<comment type="similarity">
    <text evidence="1">Belongs to the MreC family.</text>
</comment>
<gene>
    <name evidence="6" type="ORF">UFOPK3381_00622</name>
</gene>
<evidence type="ECO:0000313" key="6">
    <source>
        <dbReference type="EMBL" id="CAB4867829.1"/>
    </source>
</evidence>
<dbReference type="Pfam" id="PF04085">
    <property type="entry name" value="MreC"/>
    <property type="match status" value="1"/>
</dbReference>
<organism evidence="6">
    <name type="scientific">freshwater metagenome</name>
    <dbReference type="NCBI Taxonomy" id="449393"/>
    <lineage>
        <taxon>unclassified sequences</taxon>
        <taxon>metagenomes</taxon>
        <taxon>ecological metagenomes</taxon>
    </lineage>
</organism>
<reference evidence="6" key="1">
    <citation type="submission" date="2020-05" db="EMBL/GenBank/DDBJ databases">
        <authorList>
            <person name="Chiriac C."/>
            <person name="Salcher M."/>
            <person name="Ghai R."/>
            <person name="Kavagutti S V."/>
        </authorList>
    </citation>
    <scope>NUCLEOTIDE SEQUENCE</scope>
</reference>
<dbReference type="InterPro" id="IPR007221">
    <property type="entry name" value="MreC"/>
</dbReference>
<dbReference type="GO" id="GO:0005886">
    <property type="term" value="C:plasma membrane"/>
    <property type="evidence" value="ECO:0007669"/>
    <property type="project" value="TreeGrafter"/>
</dbReference>
<evidence type="ECO:0000259" key="5">
    <source>
        <dbReference type="Pfam" id="PF04085"/>
    </source>
</evidence>
<evidence type="ECO:0000256" key="2">
    <source>
        <dbReference type="ARBA" id="ARBA00013855"/>
    </source>
</evidence>
<dbReference type="Gene3D" id="2.40.10.350">
    <property type="entry name" value="Rod shape-determining protein MreC, domain 2"/>
    <property type="match status" value="1"/>
</dbReference>
<dbReference type="EMBL" id="CAFBLN010000019">
    <property type="protein sequence ID" value="CAB4867829.1"/>
    <property type="molecule type" value="Genomic_DNA"/>
</dbReference>
<evidence type="ECO:0000256" key="3">
    <source>
        <dbReference type="ARBA" id="ARBA00022960"/>
    </source>
</evidence>
<dbReference type="InterPro" id="IPR055342">
    <property type="entry name" value="MreC_beta-barrel_core"/>
</dbReference>
<dbReference type="AlphaFoldDB" id="A0A6J7DHI2"/>
<accession>A0A6J7DHI2</accession>
<dbReference type="GO" id="GO:0008360">
    <property type="term" value="P:regulation of cell shape"/>
    <property type="evidence" value="ECO:0007669"/>
    <property type="project" value="UniProtKB-KW"/>
</dbReference>
<protein>
    <recommendedName>
        <fullName evidence="2">Cell shape-determining protein MreC</fullName>
    </recommendedName>
    <alternativeName>
        <fullName evidence="4">Cell shape protein MreC</fullName>
    </alternativeName>
</protein>
<dbReference type="NCBIfam" id="TIGR00219">
    <property type="entry name" value="mreC"/>
    <property type="match status" value="1"/>
</dbReference>
<dbReference type="PIRSF" id="PIRSF038471">
    <property type="entry name" value="MreC"/>
    <property type="match status" value="1"/>
</dbReference>
<sequence length="272" mass="28108">MAIVKRRRRAVAGLVAATIMLGVFQFTGGVASGLRSTGNVIVSPFAWTINLIARPVGHLSSGALNYSELVAQNKQLRYQLGQAQLRANESEATNRQLRELSATLDVSYVNSLPTITAQVNEQSPTNFIASIGISKGTNEGVLVGMPVVGNGGLVGRVVATTLHGATIQLLTDAASSVGCTFGDGTVNAIVSGRGLNHALSVTAVSLKATLTPGTIFATNGLQGGLFPVGLPVAKVTAVTLTPGATTYDLKLKPVAELQNLSYVTVIAWEPGT</sequence>
<proteinExistence type="inferred from homology"/>
<evidence type="ECO:0000256" key="4">
    <source>
        <dbReference type="ARBA" id="ARBA00032089"/>
    </source>
</evidence>
<dbReference type="Gene3D" id="2.40.10.340">
    <property type="entry name" value="Rod shape-determining protein MreC, domain 1"/>
    <property type="match status" value="1"/>
</dbReference>
<dbReference type="InterPro" id="IPR042175">
    <property type="entry name" value="Cell/Rod_MreC_2"/>
</dbReference>